<name>A0A4C1WC71_EUMVA</name>
<sequence>MRYVDVTGRRDPLPEHDRVTVYAMFSPSSLVNAKFAPGGFTQDSFDIYSDVSTQMFDWKNASTADIKDKKRKALKMAAHEKKSIP</sequence>
<accession>A0A4C1WC71</accession>
<dbReference type="EMBL" id="BGZK01000509">
    <property type="protein sequence ID" value="GBP47754.1"/>
    <property type="molecule type" value="Genomic_DNA"/>
</dbReference>
<proteinExistence type="predicted"/>
<organism evidence="1 2">
    <name type="scientific">Eumeta variegata</name>
    <name type="common">Bagworm moth</name>
    <name type="synonym">Eumeta japonica</name>
    <dbReference type="NCBI Taxonomy" id="151549"/>
    <lineage>
        <taxon>Eukaryota</taxon>
        <taxon>Metazoa</taxon>
        <taxon>Ecdysozoa</taxon>
        <taxon>Arthropoda</taxon>
        <taxon>Hexapoda</taxon>
        <taxon>Insecta</taxon>
        <taxon>Pterygota</taxon>
        <taxon>Neoptera</taxon>
        <taxon>Endopterygota</taxon>
        <taxon>Lepidoptera</taxon>
        <taxon>Glossata</taxon>
        <taxon>Ditrysia</taxon>
        <taxon>Tineoidea</taxon>
        <taxon>Psychidae</taxon>
        <taxon>Oiketicinae</taxon>
        <taxon>Eumeta</taxon>
    </lineage>
</organism>
<evidence type="ECO:0000313" key="2">
    <source>
        <dbReference type="Proteomes" id="UP000299102"/>
    </source>
</evidence>
<gene>
    <name evidence="1" type="ORF">EVAR_24004_1</name>
</gene>
<keyword evidence="2" id="KW-1185">Reference proteome</keyword>
<protein>
    <submittedName>
        <fullName evidence="1">Uncharacterized protein</fullName>
    </submittedName>
</protein>
<reference evidence="1 2" key="1">
    <citation type="journal article" date="2019" name="Commun. Biol.">
        <title>The bagworm genome reveals a unique fibroin gene that provides high tensile strength.</title>
        <authorList>
            <person name="Kono N."/>
            <person name="Nakamura H."/>
            <person name="Ohtoshi R."/>
            <person name="Tomita M."/>
            <person name="Numata K."/>
            <person name="Arakawa K."/>
        </authorList>
    </citation>
    <scope>NUCLEOTIDE SEQUENCE [LARGE SCALE GENOMIC DNA]</scope>
</reference>
<dbReference type="AlphaFoldDB" id="A0A4C1WC71"/>
<dbReference type="Proteomes" id="UP000299102">
    <property type="component" value="Unassembled WGS sequence"/>
</dbReference>
<evidence type="ECO:0000313" key="1">
    <source>
        <dbReference type="EMBL" id="GBP47754.1"/>
    </source>
</evidence>
<comment type="caution">
    <text evidence="1">The sequence shown here is derived from an EMBL/GenBank/DDBJ whole genome shotgun (WGS) entry which is preliminary data.</text>
</comment>